<gene>
    <name evidence="1" type="ORF">AWC38_SpisGene21256</name>
</gene>
<evidence type="ECO:0000313" key="2">
    <source>
        <dbReference type="Proteomes" id="UP000225706"/>
    </source>
</evidence>
<protein>
    <submittedName>
        <fullName evidence="1">Uncharacterized protein</fullName>
    </submittedName>
</protein>
<dbReference type="AlphaFoldDB" id="A0A2B4RCQ9"/>
<dbReference type="OrthoDB" id="5984038at2759"/>
<evidence type="ECO:0000313" key="1">
    <source>
        <dbReference type="EMBL" id="PFX14583.1"/>
    </source>
</evidence>
<reference evidence="2" key="1">
    <citation type="journal article" date="2017" name="bioRxiv">
        <title>Comparative analysis of the genomes of Stylophora pistillata and Acropora digitifera provides evidence for extensive differences between species of corals.</title>
        <authorList>
            <person name="Voolstra C.R."/>
            <person name="Li Y."/>
            <person name="Liew Y.J."/>
            <person name="Baumgarten S."/>
            <person name="Zoccola D."/>
            <person name="Flot J.-F."/>
            <person name="Tambutte S."/>
            <person name="Allemand D."/>
            <person name="Aranda M."/>
        </authorList>
    </citation>
    <scope>NUCLEOTIDE SEQUENCE [LARGE SCALE GENOMIC DNA]</scope>
</reference>
<name>A0A2B4RCQ9_STYPI</name>
<sequence length="189" mass="22401">MAANMVGRVSPTCCRLFLAPLSKNIARTPRFVARRFSSCLGAHLRPVCVPQQLYFRRYGATFTGHGEHGSPVADEELQKWLDEAKNKSWLWRYFHDVDEIEKSLMSEQEYNDREKMVEKLMDRYFDKPDAKFDLDIFEESIDLLIKYNDRDGVTTFWRLMEEMNVEPPDELREKVETFLVKAREASWYE</sequence>
<dbReference type="EMBL" id="LSMT01000760">
    <property type="protein sequence ID" value="PFX14583.1"/>
    <property type="molecule type" value="Genomic_DNA"/>
</dbReference>
<proteinExistence type="predicted"/>
<dbReference type="Proteomes" id="UP000225706">
    <property type="component" value="Unassembled WGS sequence"/>
</dbReference>
<comment type="caution">
    <text evidence="1">The sequence shown here is derived from an EMBL/GenBank/DDBJ whole genome shotgun (WGS) entry which is preliminary data.</text>
</comment>
<accession>A0A2B4RCQ9</accession>
<keyword evidence="2" id="KW-1185">Reference proteome</keyword>
<organism evidence="1 2">
    <name type="scientific">Stylophora pistillata</name>
    <name type="common">Smooth cauliflower coral</name>
    <dbReference type="NCBI Taxonomy" id="50429"/>
    <lineage>
        <taxon>Eukaryota</taxon>
        <taxon>Metazoa</taxon>
        <taxon>Cnidaria</taxon>
        <taxon>Anthozoa</taxon>
        <taxon>Hexacorallia</taxon>
        <taxon>Scleractinia</taxon>
        <taxon>Astrocoeniina</taxon>
        <taxon>Pocilloporidae</taxon>
        <taxon>Stylophora</taxon>
    </lineage>
</organism>